<dbReference type="Proteomes" id="UP000095283">
    <property type="component" value="Unplaced"/>
</dbReference>
<feature type="domain" description="Cuticlin N-terminal" evidence="3">
    <location>
        <begin position="355"/>
        <end position="424"/>
    </location>
</feature>
<dbReference type="Pfam" id="PF25057">
    <property type="entry name" value="CUT_N"/>
    <property type="match status" value="1"/>
</dbReference>
<organism evidence="4 5">
    <name type="scientific">Heterorhabditis bacteriophora</name>
    <name type="common">Entomopathogenic nematode worm</name>
    <dbReference type="NCBI Taxonomy" id="37862"/>
    <lineage>
        <taxon>Eukaryota</taxon>
        <taxon>Metazoa</taxon>
        <taxon>Ecdysozoa</taxon>
        <taxon>Nematoda</taxon>
        <taxon>Chromadorea</taxon>
        <taxon>Rhabditida</taxon>
        <taxon>Rhabditina</taxon>
        <taxon>Rhabditomorpha</taxon>
        <taxon>Strongyloidea</taxon>
        <taxon>Heterorhabditidae</taxon>
        <taxon>Heterorhabditis</taxon>
    </lineage>
</organism>
<evidence type="ECO:0000256" key="1">
    <source>
        <dbReference type="ARBA" id="ARBA00022614"/>
    </source>
</evidence>
<keyword evidence="4" id="KW-1185">Reference proteome</keyword>
<dbReference type="PROSITE" id="PS51450">
    <property type="entry name" value="LRR"/>
    <property type="match status" value="1"/>
</dbReference>
<dbReference type="WBParaSite" id="Hba_08943">
    <property type="protein sequence ID" value="Hba_08943"/>
    <property type="gene ID" value="Hba_08943"/>
</dbReference>
<dbReference type="Gene3D" id="3.80.10.10">
    <property type="entry name" value="Ribonuclease Inhibitor"/>
    <property type="match status" value="1"/>
</dbReference>
<sequence>MYSWKSPNYFSVNRVSTLQPLRGCSRLIELYLRKNNLESLTELEYLKDLKNLRVLWIDDNPCTKMGEYRHKVVKMLPQITKLDDKGLNLLFLPPTTFFPVSLDDHIETQRDDCALQYDMQSSIHSSRNSQSGILLNNMMMPCIYDTVMEPQMLHYAESIDDGMTTPLQEIKTSERQKPNAMIASAYEGLSEDKNEEWGDFNIEEEFRPLLIDTIAPRMCTSLVESLEHRPISTGRSASVPRRRQNTMNETINPAQYFFLLKDWTTVNIRITKIMSAVSVLLDELDVDGLRAVIEQAQRRIKKQRIECQSVGGLGTDSLSGWDQEMLKNYEGYNLSRTSILLVVAKTLDNRLIDSPSVTCGPDAIRIRGRSEDIFEGQIFIKNQRRSSDCFVVYSVTDNSTTPEFAIPLNRIAACGIEIRRNCKNCISALVFRNLIPHSVFGIRSAVPSVHMSIIRNHDLSNSSIFEKVVVGQSVMLIWYLEGGSQEKVSSLELYGIRVLDCMAQSRDGRGMHILRDGCSYDTSLLSHVQFDHLIISGDSERICQEEPTCDQHSNRRRRSSKTWNSKRGTIIIVDEKMTVNDQEYILNLNYFFDFYLYILISGCGENYAKSHYAYIFVLQSWKYDY</sequence>
<dbReference type="PANTHER" id="PTHR18849">
    <property type="entry name" value="LEUCINE RICH REPEAT PROTEIN"/>
    <property type="match status" value="1"/>
</dbReference>
<dbReference type="GO" id="GO:0007010">
    <property type="term" value="P:cytoskeleton organization"/>
    <property type="evidence" value="ECO:0007669"/>
    <property type="project" value="TreeGrafter"/>
</dbReference>
<keyword evidence="1" id="KW-0433">Leucine-rich repeat</keyword>
<evidence type="ECO:0000313" key="5">
    <source>
        <dbReference type="WBParaSite" id="Hba_08943"/>
    </source>
</evidence>
<dbReference type="InterPro" id="IPR056953">
    <property type="entry name" value="CUT_N"/>
</dbReference>
<evidence type="ECO:0000313" key="4">
    <source>
        <dbReference type="Proteomes" id="UP000095283"/>
    </source>
</evidence>
<dbReference type="PANTHER" id="PTHR18849:SF0">
    <property type="entry name" value="CILIA- AND FLAGELLA-ASSOCIATED PROTEIN 410-RELATED"/>
    <property type="match status" value="1"/>
</dbReference>
<dbReference type="InterPro" id="IPR032675">
    <property type="entry name" value="LRR_dom_sf"/>
</dbReference>
<reference evidence="5" key="1">
    <citation type="submission" date="2016-11" db="UniProtKB">
        <authorList>
            <consortium name="WormBaseParasite"/>
        </authorList>
    </citation>
    <scope>IDENTIFICATION</scope>
</reference>
<accession>A0A1I7WUX5</accession>
<evidence type="ECO:0000256" key="2">
    <source>
        <dbReference type="ARBA" id="ARBA00022737"/>
    </source>
</evidence>
<proteinExistence type="predicted"/>
<evidence type="ECO:0000259" key="3">
    <source>
        <dbReference type="Pfam" id="PF25057"/>
    </source>
</evidence>
<dbReference type="SUPFAM" id="SSF52058">
    <property type="entry name" value="L domain-like"/>
    <property type="match status" value="1"/>
</dbReference>
<dbReference type="AlphaFoldDB" id="A0A1I7WUX5"/>
<name>A0A1I7WUX5_HETBA</name>
<dbReference type="InterPro" id="IPR001611">
    <property type="entry name" value="Leu-rich_rpt"/>
</dbReference>
<protein>
    <submittedName>
        <fullName evidence="5">LRRcap domain-containing protein</fullName>
    </submittedName>
</protein>
<keyword evidence="2" id="KW-0677">Repeat</keyword>